<evidence type="ECO:0000313" key="3">
    <source>
        <dbReference type="Proteomes" id="UP000271587"/>
    </source>
</evidence>
<keyword evidence="1" id="KW-0472">Membrane</keyword>
<reference evidence="2 3" key="1">
    <citation type="submission" date="2018-11" db="EMBL/GenBank/DDBJ databases">
        <authorList>
            <person name="Kleinhagauer T."/>
            <person name="Glaeser S.P."/>
            <person name="Spergser J."/>
            <person name="Ruckert C."/>
            <person name="Kaempfer P."/>
            <person name="Busse H.-J."/>
        </authorList>
    </citation>
    <scope>NUCLEOTIDE SEQUENCE [LARGE SCALE GENOMIC DNA]</scope>
    <source>
        <strain evidence="2 3">W8</strain>
    </source>
</reference>
<keyword evidence="1" id="KW-0812">Transmembrane</keyword>
<proteinExistence type="predicted"/>
<protein>
    <submittedName>
        <fullName evidence="2">Uncharacterized protein</fullName>
    </submittedName>
</protein>
<dbReference type="OrthoDB" id="4408783at2"/>
<name>A0A3G6J082_9CORY</name>
<gene>
    <name evidence="2" type="ORF">CGERO_00095</name>
</gene>
<feature type="transmembrane region" description="Helical" evidence="1">
    <location>
        <begin position="56"/>
        <end position="76"/>
    </location>
</feature>
<evidence type="ECO:0000256" key="1">
    <source>
        <dbReference type="SAM" id="Phobius"/>
    </source>
</evidence>
<dbReference type="EMBL" id="CP033897">
    <property type="protein sequence ID" value="AZA10358.1"/>
    <property type="molecule type" value="Genomic_DNA"/>
</dbReference>
<dbReference type="KEGG" id="cgk:CGERO_00095"/>
<evidence type="ECO:0000313" key="2">
    <source>
        <dbReference type="EMBL" id="AZA10358.1"/>
    </source>
</evidence>
<dbReference type="AlphaFoldDB" id="A0A3G6J082"/>
<sequence length="138" mass="14764">MSQPASLHEANTQRTVGVPERATKAQPLIKSVTPIALVCVAVAAAAYFFAPMLSVIALLAAAFAVVARATVAHNVAKDLADMQQARASHAAGKKPAECAEFVFLRSGEMLARPHLFTNYALAQIQELHAWAKVEYEHA</sequence>
<keyword evidence="3" id="KW-1185">Reference proteome</keyword>
<keyword evidence="1" id="KW-1133">Transmembrane helix</keyword>
<accession>A0A3G6J082</accession>
<dbReference type="RefSeq" id="WP_123932625.1">
    <property type="nucleotide sequence ID" value="NZ_CP033897.1"/>
</dbReference>
<dbReference type="Proteomes" id="UP000271587">
    <property type="component" value="Chromosome"/>
</dbReference>
<organism evidence="2 3">
    <name type="scientific">Corynebacterium gerontici</name>
    <dbReference type="NCBI Taxonomy" id="2079234"/>
    <lineage>
        <taxon>Bacteria</taxon>
        <taxon>Bacillati</taxon>
        <taxon>Actinomycetota</taxon>
        <taxon>Actinomycetes</taxon>
        <taxon>Mycobacteriales</taxon>
        <taxon>Corynebacteriaceae</taxon>
        <taxon>Corynebacterium</taxon>
    </lineage>
</organism>